<dbReference type="AlphaFoldDB" id="A0A0D2LSK5"/>
<dbReference type="Proteomes" id="UP000054498">
    <property type="component" value="Unassembled WGS sequence"/>
</dbReference>
<evidence type="ECO:0000313" key="2">
    <source>
        <dbReference type="Proteomes" id="UP000054498"/>
    </source>
</evidence>
<evidence type="ECO:0008006" key="3">
    <source>
        <dbReference type="Google" id="ProtNLM"/>
    </source>
</evidence>
<accession>A0A0D2LSK5</accession>
<gene>
    <name evidence="1" type="ORF">MNEG_13347</name>
</gene>
<reference evidence="1 2" key="1">
    <citation type="journal article" date="2013" name="BMC Genomics">
        <title>Reconstruction of the lipid metabolism for the microalga Monoraphidium neglectum from its genome sequence reveals characteristics suitable for biofuel production.</title>
        <authorList>
            <person name="Bogen C."/>
            <person name="Al-Dilaimi A."/>
            <person name="Albersmeier A."/>
            <person name="Wichmann J."/>
            <person name="Grundmann M."/>
            <person name="Rupp O."/>
            <person name="Lauersen K.J."/>
            <person name="Blifernez-Klassen O."/>
            <person name="Kalinowski J."/>
            <person name="Goesmann A."/>
            <person name="Mussgnug J.H."/>
            <person name="Kruse O."/>
        </authorList>
    </citation>
    <scope>NUCLEOTIDE SEQUENCE [LARGE SCALE GENOMIC DNA]</scope>
    <source>
        <strain evidence="1 2">SAG 48.87</strain>
    </source>
</reference>
<dbReference type="RefSeq" id="XP_013893634.1">
    <property type="nucleotide sequence ID" value="XM_014038180.1"/>
</dbReference>
<feature type="non-terminal residue" evidence="1">
    <location>
        <position position="77"/>
    </location>
</feature>
<evidence type="ECO:0000313" key="1">
    <source>
        <dbReference type="EMBL" id="KIY94614.1"/>
    </source>
</evidence>
<name>A0A0D2LSK5_9CHLO</name>
<dbReference type="GeneID" id="25730800"/>
<sequence>MEGRVLFIGGIPRDSPAEGAAAAIRRLCPQATHVALKDPHRGWALAAFRGTAAAGEAAAALGAAAAAGLPELGAALT</sequence>
<organism evidence="1 2">
    <name type="scientific">Monoraphidium neglectum</name>
    <dbReference type="NCBI Taxonomy" id="145388"/>
    <lineage>
        <taxon>Eukaryota</taxon>
        <taxon>Viridiplantae</taxon>
        <taxon>Chlorophyta</taxon>
        <taxon>core chlorophytes</taxon>
        <taxon>Chlorophyceae</taxon>
        <taxon>CS clade</taxon>
        <taxon>Sphaeropleales</taxon>
        <taxon>Selenastraceae</taxon>
        <taxon>Monoraphidium</taxon>
    </lineage>
</organism>
<keyword evidence="2" id="KW-1185">Reference proteome</keyword>
<dbReference type="KEGG" id="mng:MNEG_13347"/>
<dbReference type="OrthoDB" id="206598at2759"/>
<dbReference type="EMBL" id="KK103986">
    <property type="protein sequence ID" value="KIY94614.1"/>
    <property type="molecule type" value="Genomic_DNA"/>
</dbReference>
<protein>
    <recommendedName>
        <fullName evidence="3">RRM domain-containing protein</fullName>
    </recommendedName>
</protein>
<proteinExistence type="predicted"/>